<dbReference type="EMBL" id="JACGWO010000013">
    <property type="protein sequence ID" value="KAK4412761.1"/>
    <property type="molecule type" value="Genomic_DNA"/>
</dbReference>
<sequence length="107" mass="11374">MEDADAVFLKKIGVPFLAKIYKEDQGGSSAGWATTTLSFSPALKVRVPMSSTATIYFVIGLFLVSCAHGKGKGHWELTAETTRNVDLEGIPSGHLTLGCGLCTREIG</sequence>
<comment type="caution">
    <text evidence="2">The sequence shown here is derived from an EMBL/GenBank/DDBJ whole genome shotgun (WGS) entry which is preliminary data.</text>
</comment>
<evidence type="ECO:0000313" key="3">
    <source>
        <dbReference type="Proteomes" id="UP001293254"/>
    </source>
</evidence>
<evidence type="ECO:0000256" key="1">
    <source>
        <dbReference type="SAM" id="Phobius"/>
    </source>
</evidence>
<keyword evidence="1" id="KW-1133">Transmembrane helix</keyword>
<keyword evidence="1" id="KW-0472">Membrane</keyword>
<reference evidence="2" key="1">
    <citation type="submission" date="2020-06" db="EMBL/GenBank/DDBJ databases">
        <authorList>
            <person name="Li T."/>
            <person name="Hu X."/>
            <person name="Zhang T."/>
            <person name="Song X."/>
            <person name="Zhang H."/>
            <person name="Dai N."/>
            <person name="Sheng W."/>
            <person name="Hou X."/>
            <person name="Wei L."/>
        </authorList>
    </citation>
    <scope>NUCLEOTIDE SEQUENCE</scope>
    <source>
        <strain evidence="2">3651</strain>
        <tissue evidence="2">Leaf</tissue>
    </source>
</reference>
<feature type="transmembrane region" description="Helical" evidence="1">
    <location>
        <begin position="47"/>
        <end position="67"/>
    </location>
</feature>
<reference evidence="2" key="2">
    <citation type="journal article" date="2024" name="Plant">
        <title>Genomic evolution and insights into agronomic trait innovations of Sesamum species.</title>
        <authorList>
            <person name="Miao H."/>
            <person name="Wang L."/>
            <person name="Qu L."/>
            <person name="Liu H."/>
            <person name="Sun Y."/>
            <person name="Le M."/>
            <person name="Wang Q."/>
            <person name="Wei S."/>
            <person name="Zheng Y."/>
            <person name="Lin W."/>
            <person name="Duan Y."/>
            <person name="Cao H."/>
            <person name="Xiong S."/>
            <person name="Wang X."/>
            <person name="Wei L."/>
            <person name="Li C."/>
            <person name="Ma Q."/>
            <person name="Ju M."/>
            <person name="Zhao R."/>
            <person name="Li G."/>
            <person name="Mu C."/>
            <person name="Tian Q."/>
            <person name="Mei H."/>
            <person name="Zhang T."/>
            <person name="Gao T."/>
            <person name="Zhang H."/>
        </authorList>
    </citation>
    <scope>NUCLEOTIDE SEQUENCE</scope>
    <source>
        <strain evidence="2">3651</strain>
    </source>
</reference>
<name>A0AAE2C8C6_9LAMI</name>
<evidence type="ECO:0000313" key="2">
    <source>
        <dbReference type="EMBL" id="KAK4412761.1"/>
    </source>
</evidence>
<accession>A0AAE2C8C6</accession>
<gene>
    <name evidence="2" type="ORF">Salat_2923300</name>
</gene>
<keyword evidence="1" id="KW-0812">Transmembrane</keyword>
<protein>
    <submittedName>
        <fullName evidence="2">Uncharacterized protein</fullName>
    </submittedName>
</protein>
<dbReference type="AlphaFoldDB" id="A0AAE2C8C6"/>
<dbReference type="Proteomes" id="UP001293254">
    <property type="component" value="Unassembled WGS sequence"/>
</dbReference>
<keyword evidence="3" id="KW-1185">Reference proteome</keyword>
<proteinExistence type="predicted"/>
<organism evidence="2 3">
    <name type="scientific">Sesamum alatum</name>
    <dbReference type="NCBI Taxonomy" id="300844"/>
    <lineage>
        <taxon>Eukaryota</taxon>
        <taxon>Viridiplantae</taxon>
        <taxon>Streptophyta</taxon>
        <taxon>Embryophyta</taxon>
        <taxon>Tracheophyta</taxon>
        <taxon>Spermatophyta</taxon>
        <taxon>Magnoliopsida</taxon>
        <taxon>eudicotyledons</taxon>
        <taxon>Gunneridae</taxon>
        <taxon>Pentapetalae</taxon>
        <taxon>asterids</taxon>
        <taxon>lamiids</taxon>
        <taxon>Lamiales</taxon>
        <taxon>Pedaliaceae</taxon>
        <taxon>Sesamum</taxon>
    </lineage>
</organism>